<evidence type="ECO:0000313" key="2">
    <source>
        <dbReference type="Proteomes" id="UP000299102"/>
    </source>
</evidence>
<keyword evidence="2" id="KW-1185">Reference proteome</keyword>
<dbReference type="EMBL" id="BGZK01011803">
    <property type="protein sequence ID" value="GBP08300.1"/>
    <property type="molecule type" value="Genomic_DNA"/>
</dbReference>
<organism evidence="1 2">
    <name type="scientific">Eumeta variegata</name>
    <name type="common">Bagworm moth</name>
    <name type="synonym">Eumeta japonica</name>
    <dbReference type="NCBI Taxonomy" id="151549"/>
    <lineage>
        <taxon>Eukaryota</taxon>
        <taxon>Metazoa</taxon>
        <taxon>Ecdysozoa</taxon>
        <taxon>Arthropoda</taxon>
        <taxon>Hexapoda</taxon>
        <taxon>Insecta</taxon>
        <taxon>Pterygota</taxon>
        <taxon>Neoptera</taxon>
        <taxon>Endopterygota</taxon>
        <taxon>Lepidoptera</taxon>
        <taxon>Glossata</taxon>
        <taxon>Ditrysia</taxon>
        <taxon>Tineoidea</taxon>
        <taxon>Psychidae</taxon>
        <taxon>Oiketicinae</taxon>
        <taxon>Eumeta</taxon>
    </lineage>
</organism>
<gene>
    <name evidence="1" type="ORF">EVAR_73040_1</name>
</gene>
<reference evidence="1 2" key="1">
    <citation type="journal article" date="2019" name="Commun. Biol.">
        <title>The bagworm genome reveals a unique fibroin gene that provides high tensile strength.</title>
        <authorList>
            <person name="Kono N."/>
            <person name="Nakamura H."/>
            <person name="Ohtoshi R."/>
            <person name="Tomita M."/>
            <person name="Numata K."/>
            <person name="Arakawa K."/>
        </authorList>
    </citation>
    <scope>NUCLEOTIDE SEQUENCE [LARGE SCALE GENOMIC DNA]</scope>
</reference>
<protein>
    <submittedName>
        <fullName evidence="1">Uncharacterized protein</fullName>
    </submittedName>
</protein>
<proteinExistence type="predicted"/>
<name>A0A4C1T413_EUMVA</name>
<dbReference type="Proteomes" id="UP000299102">
    <property type="component" value="Unassembled WGS sequence"/>
</dbReference>
<accession>A0A4C1T413</accession>
<evidence type="ECO:0000313" key="1">
    <source>
        <dbReference type="EMBL" id="GBP08300.1"/>
    </source>
</evidence>
<sequence length="122" mass="13779">MWRSGLEQFYNNSYIATMYGYLHLSTYRKPGNAGIDMTDSSIIHPGKLVATRYLPGVERPNDPWGVAASRQVGLYAETGSVRVQGRANENAEWRTGELWYNNHSDVSELVVDRCVRPSLADR</sequence>
<dbReference type="AlphaFoldDB" id="A0A4C1T413"/>
<comment type="caution">
    <text evidence="1">The sequence shown here is derived from an EMBL/GenBank/DDBJ whole genome shotgun (WGS) entry which is preliminary data.</text>
</comment>